<comment type="subcellular location">
    <subcellularLocation>
        <location evidence="3">Cytoplasm</location>
    </subcellularLocation>
</comment>
<protein>
    <recommendedName>
        <fullName evidence="3">Ribosome maturation factor RimP</fullName>
    </recommendedName>
</protein>
<dbReference type="Gene3D" id="3.30.300.70">
    <property type="entry name" value="RimP-like superfamily, N-terminal"/>
    <property type="match status" value="1"/>
</dbReference>
<evidence type="ECO:0000256" key="1">
    <source>
        <dbReference type="ARBA" id="ARBA00022490"/>
    </source>
</evidence>
<dbReference type="AlphaFoldDB" id="A0A2T0B8M7"/>
<evidence type="ECO:0000313" key="6">
    <source>
        <dbReference type="EMBL" id="PRR80251.1"/>
    </source>
</evidence>
<dbReference type="SUPFAM" id="SSF74942">
    <property type="entry name" value="YhbC-like, C-terminal domain"/>
    <property type="match status" value="1"/>
</dbReference>
<dbReference type="EMBL" id="PVXO01000008">
    <property type="protein sequence ID" value="PRR80251.1"/>
    <property type="molecule type" value="Genomic_DNA"/>
</dbReference>
<dbReference type="NCBIfam" id="NF000934">
    <property type="entry name" value="PRK00092.3-1"/>
    <property type="match status" value="1"/>
</dbReference>
<dbReference type="InterPro" id="IPR036847">
    <property type="entry name" value="RimP_C_sf"/>
</dbReference>
<dbReference type="Gene3D" id="2.30.30.180">
    <property type="entry name" value="Ribosome maturation factor RimP, C-terminal domain"/>
    <property type="match status" value="1"/>
</dbReference>
<reference evidence="6 7" key="1">
    <citation type="submission" date="2018-03" db="EMBL/GenBank/DDBJ databases">
        <title>Genome sequence of Clostridium liquoris DSM 100320.</title>
        <authorList>
            <person name="Poehlein A."/>
            <person name="Daniel R."/>
        </authorList>
    </citation>
    <scope>NUCLEOTIDE SEQUENCE [LARGE SCALE GENOMIC DNA]</scope>
    <source>
        <strain evidence="6 7">DSM 100320</strain>
    </source>
</reference>
<dbReference type="OrthoDB" id="9805006at2"/>
<dbReference type="InterPro" id="IPR028989">
    <property type="entry name" value="RimP_N"/>
</dbReference>
<comment type="caution">
    <text evidence="6">The sequence shown here is derived from an EMBL/GenBank/DDBJ whole genome shotgun (WGS) entry which is preliminary data.</text>
</comment>
<feature type="domain" description="Ribosome maturation factor RimP C-terminal" evidence="5">
    <location>
        <begin position="88"/>
        <end position="153"/>
    </location>
</feature>
<evidence type="ECO:0000259" key="4">
    <source>
        <dbReference type="Pfam" id="PF02576"/>
    </source>
</evidence>
<organism evidence="6 7">
    <name type="scientific">Clostridium liquoris</name>
    <dbReference type="NCBI Taxonomy" id="1289519"/>
    <lineage>
        <taxon>Bacteria</taxon>
        <taxon>Bacillati</taxon>
        <taxon>Bacillota</taxon>
        <taxon>Clostridia</taxon>
        <taxon>Eubacteriales</taxon>
        <taxon>Clostridiaceae</taxon>
        <taxon>Clostridium</taxon>
    </lineage>
</organism>
<dbReference type="HAMAP" id="MF_01077">
    <property type="entry name" value="RimP"/>
    <property type="match status" value="1"/>
</dbReference>
<keyword evidence="1 3" id="KW-0963">Cytoplasm</keyword>
<dbReference type="InterPro" id="IPR003728">
    <property type="entry name" value="Ribosome_maturation_RimP"/>
</dbReference>
<dbReference type="SUPFAM" id="SSF75420">
    <property type="entry name" value="YhbC-like, N-terminal domain"/>
    <property type="match status" value="1"/>
</dbReference>
<keyword evidence="2 3" id="KW-0690">Ribosome biogenesis</keyword>
<evidence type="ECO:0000259" key="5">
    <source>
        <dbReference type="Pfam" id="PF17384"/>
    </source>
</evidence>
<dbReference type="PANTHER" id="PTHR33867">
    <property type="entry name" value="RIBOSOME MATURATION FACTOR RIMP"/>
    <property type="match status" value="1"/>
</dbReference>
<dbReference type="Pfam" id="PF02576">
    <property type="entry name" value="RimP_N"/>
    <property type="match status" value="1"/>
</dbReference>
<dbReference type="InterPro" id="IPR028998">
    <property type="entry name" value="RimP_C"/>
</dbReference>
<feature type="domain" description="Ribosome maturation factor RimP N-terminal" evidence="4">
    <location>
        <begin position="13"/>
        <end position="85"/>
    </location>
</feature>
<evidence type="ECO:0000256" key="2">
    <source>
        <dbReference type="ARBA" id="ARBA00022517"/>
    </source>
</evidence>
<sequence length="153" mass="17850">MMNEDLIKKLIILIEPIVTKLNYELYHLEFVKESGENYLRVYIDNEAGVKLDDCEKVSRAVSEMLDEVDPIEKSYYLEVSSPGIERELHNDKHFERYLNSYVTIKLSSIFNGSRKYEGKLIGFDSACIKIEDAGKEIDIPREKLHKVKLKVEF</sequence>
<dbReference type="FunFam" id="3.30.300.70:FF:000001">
    <property type="entry name" value="Ribosome maturation factor RimP"/>
    <property type="match status" value="1"/>
</dbReference>
<dbReference type="GO" id="GO:0006412">
    <property type="term" value="P:translation"/>
    <property type="evidence" value="ECO:0007669"/>
    <property type="project" value="TreeGrafter"/>
</dbReference>
<proteinExistence type="inferred from homology"/>
<dbReference type="Pfam" id="PF17384">
    <property type="entry name" value="DUF150_C"/>
    <property type="match status" value="1"/>
</dbReference>
<comment type="similarity">
    <text evidence="3">Belongs to the RimP family.</text>
</comment>
<dbReference type="InterPro" id="IPR035956">
    <property type="entry name" value="RimP_N_sf"/>
</dbReference>
<gene>
    <name evidence="3 6" type="primary">rimP</name>
    <name evidence="6" type="ORF">CLLI_04190</name>
</gene>
<comment type="function">
    <text evidence="3">Required for maturation of 30S ribosomal subunits.</text>
</comment>
<dbReference type="GO" id="GO:0000028">
    <property type="term" value="P:ribosomal small subunit assembly"/>
    <property type="evidence" value="ECO:0007669"/>
    <property type="project" value="TreeGrafter"/>
</dbReference>
<keyword evidence="7" id="KW-1185">Reference proteome</keyword>
<dbReference type="GO" id="GO:0005829">
    <property type="term" value="C:cytosol"/>
    <property type="evidence" value="ECO:0007669"/>
    <property type="project" value="TreeGrafter"/>
</dbReference>
<name>A0A2T0B8M7_9CLOT</name>
<evidence type="ECO:0000256" key="3">
    <source>
        <dbReference type="HAMAP-Rule" id="MF_01077"/>
    </source>
</evidence>
<dbReference type="PANTHER" id="PTHR33867:SF1">
    <property type="entry name" value="RIBOSOME MATURATION FACTOR RIMP"/>
    <property type="match status" value="1"/>
</dbReference>
<dbReference type="Proteomes" id="UP000239706">
    <property type="component" value="Unassembled WGS sequence"/>
</dbReference>
<accession>A0A2T0B8M7</accession>
<dbReference type="CDD" id="cd01734">
    <property type="entry name" value="YlxS_C"/>
    <property type="match status" value="1"/>
</dbReference>
<evidence type="ECO:0000313" key="7">
    <source>
        <dbReference type="Proteomes" id="UP000239706"/>
    </source>
</evidence>
<dbReference type="RefSeq" id="WP_106062603.1">
    <property type="nucleotide sequence ID" value="NZ_PVXO01000008.1"/>
</dbReference>